<evidence type="ECO:0000256" key="1">
    <source>
        <dbReference type="ARBA" id="ARBA00022679"/>
    </source>
</evidence>
<dbReference type="Pfam" id="PF00069">
    <property type="entry name" value="Pkinase"/>
    <property type="match status" value="1"/>
</dbReference>
<evidence type="ECO:0000259" key="7">
    <source>
        <dbReference type="PROSITE" id="PS50011"/>
    </source>
</evidence>
<dbReference type="InterPro" id="IPR011990">
    <property type="entry name" value="TPR-like_helical_dom_sf"/>
</dbReference>
<dbReference type="RefSeq" id="WP_006975701.1">
    <property type="nucleotide sequence ID" value="NZ_ABCS01000102.1"/>
</dbReference>
<dbReference type="GO" id="GO:0005524">
    <property type="term" value="F:ATP binding"/>
    <property type="evidence" value="ECO:0007669"/>
    <property type="project" value="UniProtKB-UniRule"/>
</dbReference>
<dbReference type="Pfam" id="PF13424">
    <property type="entry name" value="TPR_12"/>
    <property type="match status" value="1"/>
</dbReference>
<reference evidence="8 9" key="1">
    <citation type="submission" date="2007-06" db="EMBL/GenBank/DDBJ databases">
        <authorList>
            <person name="Shimkets L."/>
            <person name="Ferriera S."/>
            <person name="Johnson J."/>
            <person name="Kravitz S."/>
            <person name="Beeson K."/>
            <person name="Sutton G."/>
            <person name="Rogers Y.-H."/>
            <person name="Friedman R."/>
            <person name="Frazier M."/>
            <person name="Venter J.C."/>
        </authorList>
    </citation>
    <scope>NUCLEOTIDE SEQUENCE [LARGE SCALE GENOMIC DNA]</scope>
    <source>
        <strain evidence="8 9">SIR-1</strain>
    </source>
</reference>
<evidence type="ECO:0000313" key="8">
    <source>
        <dbReference type="EMBL" id="EDM75130.1"/>
    </source>
</evidence>
<dbReference type="PANTHER" id="PTHR43289:SF6">
    <property type="entry name" value="SERINE_THREONINE-PROTEIN KINASE NEKL-3"/>
    <property type="match status" value="1"/>
</dbReference>
<dbReference type="PANTHER" id="PTHR43289">
    <property type="entry name" value="MITOGEN-ACTIVATED PROTEIN KINASE KINASE KINASE 20-RELATED"/>
    <property type="match status" value="1"/>
</dbReference>
<evidence type="ECO:0000313" key="9">
    <source>
        <dbReference type="Proteomes" id="UP000005801"/>
    </source>
</evidence>
<evidence type="ECO:0000256" key="5">
    <source>
        <dbReference type="PROSITE-ProRule" id="PRU10141"/>
    </source>
</evidence>
<comment type="caution">
    <text evidence="8">The sequence shown here is derived from an EMBL/GenBank/DDBJ whole genome shotgun (WGS) entry which is preliminary data.</text>
</comment>
<dbReference type="Proteomes" id="UP000005801">
    <property type="component" value="Unassembled WGS sequence"/>
</dbReference>
<gene>
    <name evidence="8" type="ORF">PPSIR1_30913</name>
</gene>
<dbReference type="Gene3D" id="3.30.200.20">
    <property type="entry name" value="Phosphorylase Kinase, domain 1"/>
    <property type="match status" value="1"/>
</dbReference>
<dbReference type="eggNOG" id="COG0515">
    <property type="taxonomic scope" value="Bacteria"/>
</dbReference>
<dbReference type="InterPro" id="IPR000719">
    <property type="entry name" value="Prot_kinase_dom"/>
</dbReference>
<dbReference type="STRING" id="391625.PPSIR1_30913"/>
<dbReference type="CDD" id="cd14014">
    <property type="entry name" value="STKc_PknB_like"/>
    <property type="match status" value="1"/>
</dbReference>
<protein>
    <submittedName>
        <fullName evidence="8">Serine/threonine kinase family protein</fullName>
    </submittedName>
</protein>
<evidence type="ECO:0000256" key="2">
    <source>
        <dbReference type="ARBA" id="ARBA00022741"/>
    </source>
</evidence>
<dbReference type="Gene3D" id="1.25.40.10">
    <property type="entry name" value="Tetratricopeptide repeat domain"/>
    <property type="match status" value="1"/>
</dbReference>
<dbReference type="SMART" id="SM00220">
    <property type="entry name" value="S_TKc"/>
    <property type="match status" value="1"/>
</dbReference>
<evidence type="ECO:0000256" key="4">
    <source>
        <dbReference type="ARBA" id="ARBA00022840"/>
    </source>
</evidence>
<evidence type="ECO:0000256" key="6">
    <source>
        <dbReference type="SAM" id="MobiDB-lite"/>
    </source>
</evidence>
<dbReference type="SUPFAM" id="SSF56112">
    <property type="entry name" value="Protein kinase-like (PK-like)"/>
    <property type="match status" value="1"/>
</dbReference>
<feature type="binding site" evidence="5">
    <location>
        <position position="87"/>
    </location>
    <ligand>
        <name>ATP</name>
        <dbReference type="ChEBI" id="CHEBI:30616"/>
    </ligand>
</feature>
<keyword evidence="2 5" id="KW-0547">Nucleotide-binding</keyword>
<dbReference type="PROSITE" id="PS50011">
    <property type="entry name" value="PROTEIN_KINASE_DOM"/>
    <property type="match status" value="1"/>
</dbReference>
<feature type="region of interest" description="Disordered" evidence="6">
    <location>
        <begin position="1"/>
        <end position="25"/>
    </location>
</feature>
<dbReference type="EMBL" id="ABCS01000102">
    <property type="protein sequence ID" value="EDM75130.1"/>
    <property type="molecule type" value="Genomic_DNA"/>
</dbReference>
<dbReference type="Gene3D" id="1.10.510.10">
    <property type="entry name" value="Transferase(Phosphotransferase) domain 1"/>
    <property type="match status" value="1"/>
</dbReference>
<sequence length="954" mass="102840">MSEQPPSTASAEATSADDSGLEAIDLPEPDSLAMDLARQRVRAQLLGEALQPRRVDRFVLERELGAGGMGMVWSAVDERLDRTIALKFLRRDEGDARSEQRMLVEAQALAKLSHPNVIPVYDAGHSEGRVWIAMEFIPGLTLRQWVAEHDPKPAAILDAWLEVGRGLAAVHRAGLVHRDLKPDNAMLGEDGRARLIDFGLVRKLSAQAPIERDAATLDASASSAQTESVSRREGFAGTPAYAPPEQLAGEPVDARADQYAYCVSVWECLAGARPRHTSAEQQRRIPKRVRRALERGLAPDPRERFPEMEALLLALAPPRRRRWILPAVGLALAGGLGAGLWLGPALEDPPDPCARASAGIDEVWTAARSEQLSALDPRVAGAFESWVEDWRGVAQASCEAVHVENLLPESALAPRHRCLSARRGELELALELIDEEGARGLSRGGQVLGEVELCTREGLDEAPVSAAQREAVDAIERGLLRARWGIGERSIEIRERAAARLHADARELDHGPTIGRAALTRARLARARGDADAAQIWLGEALDEAALSNDLLLRADALAGLFAVALELEMDPERSTWLEGRAAQILAEVPEARVRRAALALDRARLQVLVGEREAARSTLVETVAALEALGPTQDFRRAIALRQLAELESSLGATPSLAGADTLRAQARALELGVEAGRPLGEPGRRAYDDALAAFEAGELAKAEAAMTLAVEELTIEHGSVSPDLANAHVALAAILDAQGRLERGAEHARLADATLRAIDPRHPDLIYALSALGTLAFRSEDFAEAEASFRRARLVGEGHLPPDSVELADLDANLGEALHALGRTAEADARLRRALAVLEAELGPDSPQLAIARKALGAVCLESGALDEAHASLRFAVRLSPEGSREQLEARWLLAQVLVEQGDREAGVREADAALAGLSSMDDGARWEREIRAWQAALRPPSSTDDDREENR</sequence>
<keyword evidence="4 5" id="KW-0067">ATP-binding</keyword>
<accession>A6GG61</accession>
<keyword evidence="3 8" id="KW-0418">Kinase</keyword>
<feature type="region of interest" description="Disordered" evidence="6">
    <location>
        <begin position="215"/>
        <end position="247"/>
    </location>
</feature>
<name>A6GG61_9BACT</name>
<feature type="domain" description="Protein kinase" evidence="7">
    <location>
        <begin position="58"/>
        <end position="324"/>
    </location>
</feature>
<organism evidence="8 9">
    <name type="scientific">Plesiocystis pacifica SIR-1</name>
    <dbReference type="NCBI Taxonomy" id="391625"/>
    <lineage>
        <taxon>Bacteria</taxon>
        <taxon>Pseudomonadati</taxon>
        <taxon>Myxococcota</taxon>
        <taxon>Polyangia</taxon>
        <taxon>Nannocystales</taxon>
        <taxon>Nannocystaceae</taxon>
        <taxon>Plesiocystis</taxon>
    </lineage>
</organism>
<dbReference type="InterPro" id="IPR011009">
    <property type="entry name" value="Kinase-like_dom_sf"/>
</dbReference>
<proteinExistence type="predicted"/>
<dbReference type="SUPFAM" id="SSF48452">
    <property type="entry name" value="TPR-like"/>
    <property type="match status" value="2"/>
</dbReference>
<dbReference type="GO" id="GO:0004674">
    <property type="term" value="F:protein serine/threonine kinase activity"/>
    <property type="evidence" value="ECO:0007669"/>
    <property type="project" value="TreeGrafter"/>
</dbReference>
<feature type="compositionally biased region" description="Low complexity" evidence="6">
    <location>
        <begin position="7"/>
        <end position="18"/>
    </location>
</feature>
<keyword evidence="9" id="KW-1185">Reference proteome</keyword>
<dbReference type="OrthoDB" id="9801841at2"/>
<evidence type="ECO:0000256" key="3">
    <source>
        <dbReference type="ARBA" id="ARBA00022777"/>
    </source>
</evidence>
<keyword evidence="1" id="KW-0808">Transferase</keyword>
<dbReference type="InterPro" id="IPR017441">
    <property type="entry name" value="Protein_kinase_ATP_BS"/>
</dbReference>
<dbReference type="PROSITE" id="PS00107">
    <property type="entry name" value="PROTEIN_KINASE_ATP"/>
    <property type="match status" value="1"/>
</dbReference>
<dbReference type="AlphaFoldDB" id="A6GG61"/>